<dbReference type="InterPro" id="IPR006342">
    <property type="entry name" value="FkbM_mtfrase"/>
</dbReference>
<dbReference type="PANTHER" id="PTHR34009">
    <property type="entry name" value="PROTEIN STAR"/>
    <property type="match status" value="1"/>
</dbReference>
<evidence type="ECO:0000259" key="1">
    <source>
        <dbReference type="Pfam" id="PF05050"/>
    </source>
</evidence>
<dbReference type="EMBL" id="CAXKWB010002740">
    <property type="protein sequence ID" value="CAL4067528.1"/>
    <property type="molecule type" value="Genomic_DNA"/>
</dbReference>
<evidence type="ECO:0000313" key="3">
    <source>
        <dbReference type="Proteomes" id="UP001497623"/>
    </source>
</evidence>
<dbReference type="GO" id="GO:0006888">
    <property type="term" value="P:endoplasmic reticulum to Golgi vesicle-mediated transport"/>
    <property type="evidence" value="ECO:0007669"/>
    <property type="project" value="TreeGrafter"/>
</dbReference>
<accession>A0AAV2PZK9</accession>
<dbReference type="GO" id="GO:0031902">
    <property type="term" value="C:late endosome membrane"/>
    <property type="evidence" value="ECO:0007669"/>
    <property type="project" value="TreeGrafter"/>
</dbReference>
<dbReference type="GO" id="GO:0005794">
    <property type="term" value="C:Golgi apparatus"/>
    <property type="evidence" value="ECO:0007669"/>
    <property type="project" value="TreeGrafter"/>
</dbReference>
<reference evidence="2 3" key="1">
    <citation type="submission" date="2024-05" db="EMBL/GenBank/DDBJ databases">
        <authorList>
            <person name="Wallberg A."/>
        </authorList>
    </citation>
    <scope>NUCLEOTIDE SEQUENCE [LARGE SCALE GENOMIC DNA]</scope>
</reference>
<sequence length="369" mass="42888">MNVHLHEIKVCRMETGSKAVVKICFQVPSCPALTFLDLLFDCSHTMTQRGYKKIRLPLLYSVISFTIIQMFYRKFEVNNIANDSEWKFNAVDFLTNKYLLPPDKMKYNLSADHDLAMDTLKYGHGTRAYIKLIFSQLSKKYGGFFIEAGALDGEYLSNTLYLEYYQKWTGLLIEPDPNNFQRLKEKHRKAWISNTCLSTSSDPKNISLVSVSPTKYNQESDIDNMLLHAQTYDKDFDFQYETLLSNSKTDGSFTKSIVSAACFPLENYLTALNVTTVDVFSLDIQGGEFEVLKTIPWDRVHFRLIFVEVMRESLKNKIIEYMKSKGYLFIVQMTEDYFFYNEKDTEISALVNRVMITEKGFFFENPKTI</sequence>
<dbReference type="InterPro" id="IPR029063">
    <property type="entry name" value="SAM-dependent_MTases_sf"/>
</dbReference>
<evidence type="ECO:0000313" key="2">
    <source>
        <dbReference type="EMBL" id="CAL4067528.1"/>
    </source>
</evidence>
<dbReference type="GO" id="GO:0016197">
    <property type="term" value="P:endosomal transport"/>
    <property type="evidence" value="ECO:0007669"/>
    <property type="project" value="TreeGrafter"/>
</dbReference>
<dbReference type="PANTHER" id="PTHR34009:SF2">
    <property type="entry name" value="PROTEIN STAR"/>
    <property type="match status" value="1"/>
</dbReference>
<comment type="caution">
    <text evidence="2">The sequence shown here is derived from an EMBL/GenBank/DDBJ whole genome shotgun (WGS) entry which is preliminary data.</text>
</comment>
<keyword evidence="3" id="KW-1185">Reference proteome</keyword>
<dbReference type="AlphaFoldDB" id="A0AAV2PZK9"/>
<dbReference type="SUPFAM" id="SSF53335">
    <property type="entry name" value="S-adenosyl-L-methionine-dependent methyltransferases"/>
    <property type="match status" value="1"/>
</dbReference>
<feature type="domain" description="Methyltransferase FkbM" evidence="1">
    <location>
        <begin position="148"/>
        <end position="328"/>
    </location>
</feature>
<dbReference type="Gene3D" id="3.40.50.150">
    <property type="entry name" value="Vaccinia Virus protein VP39"/>
    <property type="match status" value="1"/>
</dbReference>
<gene>
    <name evidence="2" type="ORF">MNOR_LOCUS6582</name>
</gene>
<dbReference type="Proteomes" id="UP001497623">
    <property type="component" value="Unassembled WGS sequence"/>
</dbReference>
<name>A0AAV2PZK9_MEGNR</name>
<dbReference type="GO" id="GO:0005789">
    <property type="term" value="C:endoplasmic reticulum membrane"/>
    <property type="evidence" value="ECO:0007669"/>
    <property type="project" value="TreeGrafter"/>
</dbReference>
<protein>
    <recommendedName>
        <fullName evidence="1">Methyltransferase FkbM domain-containing protein</fullName>
    </recommendedName>
</protein>
<dbReference type="Pfam" id="PF05050">
    <property type="entry name" value="Methyltransf_21"/>
    <property type="match status" value="1"/>
</dbReference>
<organism evidence="2 3">
    <name type="scientific">Meganyctiphanes norvegica</name>
    <name type="common">Northern krill</name>
    <name type="synonym">Thysanopoda norvegica</name>
    <dbReference type="NCBI Taxonomy" id="48144"/>
    <lineage>
        <taxon>Eukaryota</taxon>
        <taxon>Metazoa</taxon>
        <taxon>Ecdysozoa</taxon>
        <taxon>Arthropoda</taxon>
        <taxon>Crustacea</taxon>
        <taxon>Multicrustacea</taxon>
        <taxon>Malacostraca</taxon>
        <taxon>Eumalacostraca</taxon>
        <taxon>Eucarida</taxon>
        <taxon>Euphausiacea</taxon>
        <taxon>Euphausiidae</taxon>
        <taxon>Meganyctiphanes</taxon>
    </lineage>
</organism>
<proteinExistence type="predicted"/>
<dbReference type="InterPro" id="IPR053202">
    <property type="entry name" value="EGF_Rcpt_Signaling_Reg"/>
</dbReference>
<dbReference type="GO" id="GO:0005886">
    <property type="term" value="C:plasma membrane"/>
    <property type="evidence" value="ECO:0007669"/>
    <property type="project" value="TreeGrafter"/>
</dbReference>